<organism evidence="7">
    <name type="scientific">bioreactor metagenome</name>
    <dbReference type="NCBI Taxonomy" id="1076179"/>
    <lineage>
        <taxon>unclassified sequences</taxon>
        <taxon>metagenomes</taxon>
        <taxon>ecological metagenomes</taxon>
    </lineage>
</organism>
<evidence type="ECO:0000259" key="6">
    <source>
        <dbReference type="SMART" id="SM00888"/>
    </source>
</evidence>
<dbReference type="Gene3D" id="3.30.70.60">
    <property type="match status" value="1"/>
</dbReference>
<dbReference type="EMBL" id="VSSQ01000127">
    <property type="protein sequence ID" value="MPL79540.1"/>
    <property type="molecule type" value="Genomic_DNA"/>
</dbReference>
<evidence type="ECO:0000256" key="3">
    <source>
        <dbReference type="ARBA" id="ARBA00017600"/>
    </source>
</evidence>
<dbReference type="InterPro" id="IPR014717">
    <property type="entry name" value="Transl_elong_EF1B/ribsomal_bS6"/>
</dbReference>
<dbReference type="SUPFAM" id="SSF54984">
    <property type="entry name" value="eEF-1beta-like"/>
    <property type="match status" value="1"/>
</dbReference>
<keyword evidence="5" id="KW-0648">Protein biosynthesis</keyword>
<dbReference type="PIRSF" id="PIRSF006521">
    <property type="entry name" value="Transl_elong_EF1B_B_arc"/>
    <property type="match status" value="1"/>
</dbReference>
<keyword evidence="4" id="KW-0251">Elongation factor</keyword>
<sequence>MGEVVVIMKIMPESPDVDLEKLQADIRAAVTGIEDMKVEPIGFGLSAIKIAMITEDDEGAGDKIEALFSQIPGIDRAEIESLNRLL</sequence>
<dbReference type="PANTHER" id="PTHR39647">
    <property type="entry name" value="ELONGATION FACTOR 1-BETA"/>
    <property type="match status" value="1"/>
</dbReference>
<evidence type="ECO:0000256" key="5">
    <source>
        <dbReference type="ARBA" id="ARBA00022917"/>
    </source>
</evidence>
<name>A0A644UKS8_9ZZZZ</name>
<evidence type="ECO:0000256" key="4">
    <source>
        <dbReference type="ARBA" id="ARBA00022768"/>
    </source>
</evidence>
<dbReference type="InterPro" id="IPR014038">
    <property type="entry name" value="EF1B_bsu/dsu_GNE"/>
</dbReference>
<dbReference type="SMART" id="SM00888">
    <property type="entry name" value="EF1_GNE"/>
    <property type="match status" value="1"/>
</dbReference>
<dbReference type="HAMAP" id="MF_00043">
    <property type="entry name" value="EF1_beta"/>
    <property type="match status" value="1"/>
</dbReference>
<dbReference type="CDD" id="cd00292">
    <property type="entry name" value="EF1B"/>
    <property type="match status" value="1"/>
</dbReference>
<dbReference type="InterPro" id="IPR036219">
    <property type="entry name" value="eEF-1beta-like_sf"/>
</dbReference>
<accession>A0A644UKS8</accession>
<evidence type="ECO:0000313" key="7">
    <source>
        <dbReference type="EMBL" id="MPL79540.1"/>
    </source>
</evidence>
<dbReference type="NCBIfam" id="TIGR00489">
    <property type="entry name" value="aEF-1_beta"/>
    <property type="match status" value="1"/>
</dbReference>
<evidence type="ECO:0000256" key="2">
    <source>
        <dbReference type="ARBA" id="ARBA00007411"/>
    </source>
</evidence>
<feature type="domain" description="Translation elongation factor EF1B beta/delta subunit guanine nucleotide exchange" evidence="6">
    <location>
        <begin position="3"/>
        <end position="85"/>
    </location>
</feature>
<comment type="similarity">
    <text evidence="2">Belongs to the EF-1-beta/EF-1-delta family.</text>
</comment>
<dbReference type="AlphaFoldDB" id="A0A644UKS8"/>
<gene>
    <name evidence="7" type="ORF">SDC9_25424</name>
</gene>
<protein>
    <recommendedName>
        <fullName evidence="3">Elongation factor 1-beta</fullName>
    </recommendedName>
</protein>
<comment type="function">
    <text evidence="1">Promotes the exchange of GDP for GTP in EF-1-alpha/GDP, thus allowing the regeneration of EF-1-alpha/GTP that could then be used to form the ternary complex EF-1-alpha/GTP/AAtRNA.</text>
</comment>
<proteinExistence type="inferred from homology"/>
<evidence type="ECO:0000256" key="1">
    <source>
        <dbReference type="ARBA" id="ARBA00003815"/>
    </source>
</evidence>
<dbReference type="Pfam" id="PF00736">
    <property type="entry name" value="EF1_GNE"/>
    <property type="match status" value="1"/>
</dbReference>
<reference evidence="7" key="1">
    <citation type="submission" date="2019-08" db="EMBL/GenBank/DDBJ databases">
        <authorList>
            <person name="Kucharzyk K."/>
            <person name="Murdoch R.W."/>
            <person name="Higgins S."/>
            <person name="Loffler F."/>
        </authorList>
    </citation>
    <scope>NUCLEOTIDE SEQUENCE</scope>
</reference>
<dbReference type="PANTHER" id="PTHR39647:SF1">
    <property type="entry name" value="ELONGATION FACTOR 1-BETA"/>
    <property type="match status" value="1"/>
</dbReference>
<dbReference type="InterPro" id="IPR004542">
    <property type="entry name" value="Transl_elong_EF1B_B_arc"/>
</dbReference>
<comment type="caution">
    <text evidence="7">The sequence shown here is derived from an EMBL/GenBank/DDBJ whole genome shotgun (WGS) entry which is preliminary data.</text>
</comment>
<dbReference type="NCBIfam" id="NF001670">
    <property type="entry name" value="PRK00435.1"/>
    <property type="match status" value="1"/>
</dbReference>
<dbReference type="GO" id="GO:0003746">
    <property type="term" value="F:translation elongation factor activity"/>
    <property type="evidence" value="ECO:0007669"/>
    <property type="project" value="UniProtKB-KW"/>
</dbReference>